<dbReference type="EMBL" id="QGNW01000182">
    <property type="protein sequence ID" value="RVW87622.1"/>
    <property type="molecule type" value="Genomic_DNA"/>
</dbReference>
<evidence type="ECO:0000256" key="2">
    <source>
        <dbReference type="SAM" id="MobiDB-lite"/>
    </source>
</evidence>
<dbReference type="AlphaFoldDB" id="A0A438HT30"/>
<evidence type="ECO:0000256" key="1">
    <source>
        <dbReference type="SAM" id="Coils"/>
    </source>
</evidence>
<keyword evidence="1" id="KW-0175">Coiled coil</keyword>
<organism evidence="3 4">
    <name type="scientific">Vitis vinifera</name>
    <name type="common">Grape</name>
    <dbReference type="NCBI Taxonomy" id="29760"/>
    <lineage>
        <taxon>Eukaryota</taxon>
        <taxon>Viridiplantae</taxon>
        <taxon>Streptophyta</taxon>
        <taxon>Embryophyta</taxon>
        <taxon>Tracheophyta</taxon>
        <taxon>Spermatophyta</taxon>
        <taxon>Magnoliopsida</taxon>
        <taxon>eudicotyledons</taxon>
        <taxon>Gunneridae</taxon>
        <taxon>Pentapetalae</taxon>
        <taxon>rosids</taxon>
        <taxon>Vitales</taxon>
        <taxon>Vitaceae</taxon>
        <taxon>Viteae</taxon>
        <taxon>Vitis</taxon>
    </lineage>
</organism>
<gene>
    <name evidence="3" type="ORF">CK203_041194</name>
</gene>
<evidence type="ECO:0000313" key="3">
    <source>
        <dbReference type="EMBL" id="RVW87622.1"/>
    </source>
</evidence>
<evidence type="ECO:0000313" key="4">
    <source>
        <dbReference type="Proteomes" id="UP000288805"/>
    </source>
</evidence>
<protein>
    <submittedName>
        <fullName evidence="3">Uncharacterized protein</fullName>
    </submittedName>
</protein>
<feature type="coiled-coil region" evidence="1">
    <location>
        <begin position="195"/>
        <end position="264"/>
    </location>
</feature>
<proteinExistence type="predicted"/>
<reference evidence="3 4" key="1">
    <citation type="journal article" date="2018" name="PLoS Genet.">
        <title>Population sequencing reveals clonal diversity and ancestral inbreeding in the grapevine cultivar Chardonnay.</title>
        <authorList>
            <person name="Roach M.J."/>
            <person name="Johnson D.L."/>
            <person name="Bohlmann J."/>
            <person name="van Vuuren H.J."/>
            <person name="Jones S.J."/>
            <person name="Pretorius I.S."/>
            <person name="Schmidt S.A."/>
            <person name="Borneman A.R."/>
        </authorList>
    </citation>
    <scope>NUCLEOTIDE SEQUENCE [LARGE SCALE GENOMIC DNA]</scope>
    <source>
        <strain evidence="4">cv. Chardonnay</strain>
        <tissue evidence="3">Leaf</tissue>
    </source>
</reference>
<accession>A0A438HT30</accession>
<feature type="region of interest" description="Disordered" evidence="2">
    <location>
        <begin position="61"/>
        <end position="86"/>
    </location>
</feature>
<comment type="caution">
    <text evidence="3">The sequence shown here is derived from an EMBL/GenBank/DDBJ whole genome shotgun (WGS) entry which is preliminary data.</text>
</comment>
<dbReference type="Proteomes" id="UP000288805">
    <property type="component" value="Unassembled WGS sequence"/>
</dbReference>
<name>A0A438HT30_VITVI</name>
<sequence>MGECCAGLPHERLGGPLQGETRIELVCHVDVWEVPYNAPILTAAAQSGTTAFGDAPVVVETHGSEGIPDASNDEEAPDEKSSPTAAVPPSWEELMEMLKGVPCFTDAEAPSTRMSDFFPLTKRVSVNMDGDPPTFIKARLPFGTPESVVSCIQHLQEWTIPKTAEVVVVGIRYMMRTREQLFKRLEVAEAMCAFISQHSGGIEELRTRLEKVEAELAAARKVVANGTEQLSRAEKEKGAIRAEADMLRKEKEVLEGQVSEAGRRISS</sequence>